<comment type="caution">
    <text evidence="1">The sequence shown here is derived from an EMBL/GenBank/DDBJ whole genome shotgun (WGS) entry which is preliminary data.</text>
</comment>
<name>A0A8X7CRH7_9ARAC</name>
<keyword evidence="2" id="KW-1185">Reference proteome</keyword>
<dbReference type="AlphaFoldDB" id="A0A8X7CRH7"/>
<dbReference type="EMBL" id="BMAV01021584">
    <property type="protein sequence ID" value="GFY75710.1"/>
    <property type="molecule type" value="Genomic_DNA"/>
</dbReference>
<evidence type="ECO:0000313" key="2">
    <source>
        <dbReference type="Proteomes" id="UP000886998"/>
    </source>
</evidence>
<gene>
    <name evidence="1" type="ORF">TNIN_459301</name>
</gene>
<sequence length="81" mass="9189">MIWLDENFFEEPGEEEEKVLSALFFTPFEKNSNKDLQCSERKGIKVMVAGTLGETAGLCYRFLKAIATYFPLSLSPLCFTP</sequence>
<accession>A0A8X7CRH7</accession>
<organism evidence="1 2">
    <name type="scientific">Trichonephila inaurata madagascariensis</name>
    <dbReference type="NCBI Taxonomy" id="2747483"/>
    <lineage>
        <taxon>Eukaryota</taxon>
        <taxon>Metazoa</taxon>
        <taxon>Ecdysozoa</taxon>
        <taxon>Arthropoda</taxon>
        <taxon>Chelicerata</taxon>
        <taxon>Arachnida</taxon>
        <taxon>Araneae</taxon>
        <taxon>Araneomorphae</taxon>
        <taxon>Entelegynae</taxon>
        <taxon>Araneoidea</taxon>
        <taxon>Nephilidae</taxon>
        <taxon>Trichonephila</taxon>
        <taxon>Trichonephila inaurata</taxon>
    </lineage>
</organism>
<protein>
    <submittedName>
        <fullName evidence="1">Uncharacterized protein</fullName>
    </submittedName>
</protein>
<reference evidence="1" key="1">
    <citation type="submission" date="2020-08" db="EMBL/GenBank/DDBJ databases">
        <title>Multicomponent nature underlies the extraordinary mechanical properties of spider dragline silk.</title>
        <authorList>
            <person name="Kono N."/>
            <person name="Nakamura H."/>
            <person name="Mori M."/>
            <person name="Yoshida Y."/>
            <person name="Ohtoshi R."/>
            <person name="Malay A.D."/>
            <person name="Moran D.A.P."/>
            <person name="Tomita M."/>
            <person name="Numata K."/>
            <person name="Arakawa K."/>
        </authorList>
    </citation>
    <scope>NUCLEOTIDE SEQUENCE</scope>
</reference>
<evidence type="ECO:0000313" key="1">
    <source>
        <dbReference type="EMBL" id="GFY75710.1"/>
    </source>
</evidence>
<proteinExistence type="predicted"/>
<dbReference type="Proteomes" id="UP000886998">
    <property type="component" value="Unassembled WGS sequence"/>
</dbReference>